<accession>A0ABS0RSK8</accession>
<reference evidence="1 2" key="1">
    <citation type="submission" date="2020-12" db="EMBL/GenBank/DDBJ databases">
        <authorList>
            <person name="Kusuma A.B."/>
            <person name="Nouioui I."/>
            <person name="Goodfellow M."/>
        </authorList>
    </citation>
    <scope>NUCLEOTIDE SEQUENCE [LARGE SCALE GENOMIC DNA]</scope>
    <source>
        <strain evidence="1 2">DSM 41764</strain>
    </source>
</reference>
<dbReference type="Gene3D" id="3.40.630.10">
    <property type="entry name" value="Zn peptidases"/>
    <property type="match status" value="1"/>
</dbReference>
<comment type="caution">
    <text evidence="1">The sequence shown here is derived from an EMBL/GenBank/DDBJ whole genome shotgun (WGS) entry which is preliminary data.</text>
</comment>
<evidence type="ECO:0000313" key="2">
    <source>
        <dbReference type="Proteomes" id="UP000638849"/>
    </source>
</evidence>
<dbReference type="EMBL" id="JAEEAQ010001527">
    <property type="protein sequence ID" value="MBI0320448.1"/>
    <property type="molecule type" value="Genomic_DNA"/>
</dbReference>
<dbReference type="Proteomes" id="UP000638849">
    <property type="component" value="Unassembled WGS sequence"/>
</dbReference>
<evidence type="ECO:0008006" key="3">
    <source>
        <dbReference type="Google" id="ProtNLM"/>
    </source>
</evidence>
<name>A0ABS0RSK8_9ACTN</name>
<feature type="non-terminal residue" evidence="1">
    <location>
        <position position="147"/>
    </location>
</feature>
<gene>
    <name evidence="1" type="ORF">JBF12_47400</name>
</gene>
<protein>
    <recommendedName>
        <fullName evidence="3">Peptidase M28</fullName>
    </recommendedName>
</protein>
<organism evidence="1 2">
    <name type="scientific">Streptomyces javensis</name>
    <dbReference type="NCBI Taxonomy" id="114698"/>
    <lineage>
        <taxon>Bacteria</taxon>
        <taxon>Bacillati</taxon>
        <taxon>Actinomycetota</taxon>
        <taxon>Actinomycetes</taxon>
        <taxon>Kitasatosporales</taxon>
        <taxon>Streptomycetaceae</taxon>
        <taxon>Streptomyces</taxon>
        <taxon>Streptomyces violaceusniger group</taxon>
    </lineage>
</organism>
<proteinExistence type="predicted"/>
<dbReference type="SUPFAM" id="SSF53187">
    <property type="entry name" value="Zn-dependent exopeptidases"/>
    <property type="match status" value="1"/>
</dbReference>
<sequence>KPAAHQFAPEINASDFAEMVKTLASDEFEGRAPGSKGEELTVNYIRDQMQRIGLQPGNGDSWFKDVPMTETTADESTVLKITQGGKTTELKFGTDMVVGTRTGQAEVKVDASDLVFVGYGVDAFDYMIYTFMIPTFILVWGMTKAEA</sequence>
<feature type="non-terminal residue" evidence="1">
    <location>
        <position position="1"/>
    </location>
</feature>
<keyword evidence="2" id="KW-1185">Reference proteome</keyword>
<evidence type="ECO:0000313" key="1">
    <source>
        <dbReference type="EMBL" id="MBI0320448.1"/>
    </source>
</evidence>